<sequence length="353" mass="38785">MTGPYEAAARRYLPEWSPVPISTINGEKVLLVKGVSGYQRSLPAPYWAGSAEVEEWISSEWVHPGAGIRFRDAGVALRLPKDVIVLDVDQYGDKQGARTLAALQNKWGALDRTWISTARPAPSGGRLYRLSPEHAEFAERMVNPKFSVAGGGVIAAVDVLRWCHRYLTVWPTWHGGVGARYQWYYPDGTLSTEELPIPDDLPYLPVAWVKGLATRVGSWADAGDHTELQGPPMEWLNARSDGEPCLAMRETLDSYTAQVIAAGRSSGCHPAMRDGTLAIVGNAAEGHRGGFLAASRLWTAYREAMNARTESRRSPATLETEFANAVKGAIEKLPRHKFRSEDLCASDLTGWLK</sequence>
<reference evidence="2 3" key="1">
    <citation type="submission" date="2021-01" db="EMBL/GenBank/DDBJ databases">
        <title>Whole genome shotgun sequence of Actinoplanes durhamensis NBRC 14914.</title>
        <authorList>
            <person name="Komaki H."/>
            <person name="Tamura T."/>
        </authorList>
    </citation>
    <scope>NUCLEOTIDE SEQUENCE [LARGE SCALE GENOMIC DNA]</scope>
    <source>
        <strain evidence="2 3">NBRC 14914</strain>
    </source>
</reference>
<dbReference type="Proteomes" id="UP000637628">
    <property type="component" value="Unassembled WGS sequence"/>
</dbReference>
<evidence type="ECO:0000313" key="2">
    <source>
        <dbReference type="EMBL" id="GIE07292.1"/>
    </source>
</evidence>
<evidence type="ECO:0000313" key="3">
    <source>
        <dbReference type="Proteomes" id="UP000637628"/>
    </source>
</evidence>
<comment type="caution">
    <text evidence="2">The sequence shown here is derived from an EMBL/GenBank/DDBJ whole genome shotgun (WGS) entry which is preliminary data.</text>
</comment>
<dbReference type="Pfam" id="PF09250">
    <property type="entry name" value="Prim-Pol"/>
    <property type="match status" value="1"/>
</dbReference>
<keyword evidence="3" id="KW-1185">Reference proteome</keyword>
<accession>A0ABQ3ZBU4</accession>
<proteinExistence type="predicted"/>
<protein>
    <recommendedName>
        <fullName evidence="1">DNA primase/polymerase bifunctional N-terminal domain-containing protein</fullName>
    </recommendedName>
</protein>
<dbReference type="InterPro" id="IPR015330">
    <property type="entry name" value="DNA_primase/pol_bifunc_N"/>
</dbReference>
<organism evidence="2 3">
    <name type="scientific">Paractinoplanes durhamensis</name>
    <dbReference type="NCBI Taxonomy" id="113563"/>
    <lineage>
        <taxon>Bacteria</taxon>
        <taxon>Bacillati</taxon>
        <taxon>Actinomycetota</taxon>
        <taxon>Actinomycetes</taxon>
        <taxon>Micromonosporales</taxon>
        <taxon>Micromonosporaceae</taxon>
        <taxon>Paractinoplanes</taxon>
    </lineage>
</organism>
<dbReference type="EMBL" id="BOML01000075">
    <property type="protein sequence ID" value="GIE07292.1"/>
    <property type="molecule type" value="Genomic_DNA"/>
</dbReference>
<name>A0ABQ3ZBU4_9ACTN</name>
<feature type="domain" description="DNA primase/polymerase bifunctional N-terminal" evidence="1">
    <location>
        <begin position="52"/>
        <end position="196"/>
    </location>
</feature>
<gene>
    <name evidence="2" type="ORF">Adu01nite_86420</name>
</gene>
<dbReference type="RefSeq" id="WP_203735133.1">
    <property type="nucleotide sequence ID" value="NZ_BAAATX010000034.1"/>
</dbReference>
<evidence type="ECO:0000259" key="1">
    <source>
        <dbReference type="Pfam" id="PF09250"/>
    </source>
</evidence>